<organism evidence="1 2">
    <name type="scientific">Weissella oryzae (strain DSM 25784 / JCM 18191 / LMG 30913 / SG25)</name>
    <dbReference type="NCBI Taxonomy" id="1329250"/>
    <lineage>
        <taxon>Bacteria</taxon>
        <taxon>Bacillati</taxon>
        <taxon>Bacillota</taxon>
        <taxon>Bacilli</taxon>
        <taxon>Lactobacillales</taxon>
        <taxon>Lactobacillaceae</taxon>
        <taxon>Weissella</taxon>
    </lineage>
</organism>
<evidence type="ECO:0000313" key="1">
    <source>
        <dbReference type="EMBL" id="GAK31896.1"/>
    </source>
</evidence>
<gene>
    <name evidence="1" type="ORF">WOSG25_190040</name>
</gene>
<keyword evidence="2" id="KW-1185">Reference proteome</keyword>
<proteinExistence type="predicted"/>
<evidence type="ECO:0000313" key="2">
    <source>
        <dbReference type="Proteomes" id="UP000030643"/>
    </source>
</evidence>
<sequence>MIDAKQILSLSDAALAEMQKIAGVGEMPASIALNDELKKVTQMGTESGLSPMMLSYMADIQKNMKFMIGTMNSLHTHVKNRAGEIQNLMQEVSTLK</sequence>
<protein>
    <submittedName>
        <fullName evidence="1">Uncharacterized protein</fullName>
    </submittedName>
</protein>
<dbReference type="Proteomes" id="UP000030643">
    <property type="component" value="Unassembled WGS sequence"/>
</dbReference>
<name>A0A069D3D5_WEIOS</name>
<reference evidence="2" key="1">
    <citation type="journal article" date="2014" name="Genome Announc.">
        <title>Draft genome sequence of Weissella oryzae SG25T, isolated from fermented rice grains.</title>
        <authorList>
            <person name="Tanizawa Y."/>
            <person name="Fujisawa T."/>
            <person name="Mochizuki T."/>
            <person name="Kaminuma E."/>
            <person name="Suzuki Y."/>
            <person name="Nakamura Y."/>
            <person name="Tohno M."/>
        </authorList>
    </citation>
    <scope>NUCLEOTIDE SEQUENCE [LARGE SCALE GENOMIC DNA]</scope>
    <source>
        <strain evidence="2">DSM 25784 / JCM 18191 / LMG 30913 / SG25</strain>
    </source>
</reference>
<dbReference type="STRING" id="1329250.WOSG25_190040"/>
<dbReference type="eggNOG" id="ENOG50308HE">
    <property type="taxonomic scope" value="Bacteria"/>
</dbReference>
<dbReference type="AlphaFoldDB" id="A0A069D3D5"/>
<dbReference type="EMBL" id="DF820502">
    <property type="protein sequence ID" value="GAK31896.1"/>
    <property type="molecule type" value="Genomic_DNA"/>
</dbReference>
<accession>A0A069D3D5</accession>
<dbReference type="RefSeq" id="WP_027699811.1">
    <property type="nucleotide sequence ID" value="NZ_DF820502.1"/>
</dbReference>